<evidence type="ECO:0000256" key="3">
    <source>
        <dbReference type="SAM" id="MobiDB-lite"/>
    </source>
</evidence>
<proteinExistence type="predicted"/>
<dbReference type="InterPro" id="IPR018828">
    <property type="entry name" value="RRG7"/>
</dbReference>
<dbReference type="GO" id="GO:0005739">
    <property type="term" value="C:mitochondrion"/>
    <property type="evidence" value="ECO:0007669"/>
    <property type="project" value="UniProtKB-SubCell"/>
</dbReference>
<gene>
    <name evidence="4" type="ORF">B0T24DRAFT_349260</name>
</gene>
<sequence>MLLPRIPWSAAAGFSVVRSCLGLGSAALPRHSFCTGRALAKEDDGDGNSNADAPVETSTSPSPQIDVSGISPAPGLTYPSPNTTNHHDLASFLSYAERSGLDQSSKVFVGTHFEYTVAATLAAYGFDLRRVGGSSDYGIDLLGTWSVPPSPSSAGSPVHQQPPFRVLLQCKVTQQPRPHLIRELEGAFIGAPAGWRGSKVLGFLVTERPATKGIRDSLGRSRWPMGFISCSRLGHVHQILWNMRAESEGLEGIGVGMRYCPPQEDGTEGKEGQELVLTWKGEHLPYVKRDT</sequence>
<name>A0AAE0K2V4_9PEZI</name>
<reference evidence="4" key="2">
    <citation type="submission" date="2023-06" db="EMBL/GenBank/DDBJ databases">
        <authorList>
            <consortium name="Lawrence Berkeley National Laboratory"/>
            <person name="Haridas S."/>
            <person name="Hensen N."/>
            <person name="Bonometti L."/>
            <person name="Westerberg I."/>
            <person name="Brannstrom I.O."/>
            <person name="Guillou S."/>
            <person name="Cros-Aarteil S."/>
            <person name="Calhoun S."/>
            <person name="Kuo A."/>
            <person name="Mondo S."/>
            <person name="Pangilinan J."/>
            <person name="Riley R."/>
            <person name="Labutti K."/>
            <person name="Andreopoulos B."/>
            <person name="Lipzen A."/>
            <person name="Chen C."/>
            <person name="Yanf M."/>
            <person name="Daum C."/>
            <person name="Ng V."/>
            <person name="Clum A."/>
            <person name="Steindorff A."/>
            <person name="Ohm R."/>
            <person name="Martin F."/>
            <person name="Silar P."/>
            <person name="Natvig D."/>
            <person name="Lalanne C."/>
            <person name="Gautier V."/>
            <person name="Ament-Velasquez S.L."/>
            <person name="Kruys A."/>
            <person name="Hutchinson M.I."/>
            <person name="Powell A.J."/>
            <person name="Barry K."/>
            <person name="Miller A.N."/>
            <person name="Grigoriev I.V."/>
            <person name="Debuchy R."/>
            <person name="Gladieux P."/>
            <person name="Thoren M.H."/>
            <person name="Johannesson H."/>
        </authorList>
    </citation>
    <scope>NUCLEOTIDE SEQUENCE</scope>
    <source>
        <strain evidence="4">CBS 958.72</strain>
    </source>
</reference>
<evidence type="ECO:0000313" key="4">
    <source>
        <dbReference type="EMBL" id="KAK3369021.1"/>
    </source>
</evidence>
<dbReference type="Pfam" id="PF10356">
    <property type="entry name" value="RRG7"/>
    <property type="match status" value="1"/>
</dbReference>
<dbReference type="PANTHER" id="PTHR28133:SF1">
    <property type="entry name" value="REQUIRED FOR RESPIRATORY GROWTH PROTEIN 7, MITOCHONDRIAL"/>
    <property type="match status" value="1"/>
</dbReference>
<evidence type="ECO:0000256" key="2">
    <source>
        <dbReference type="ARBA" id="ARBA00023128"/>
    </source>
</evidence>
<reference evidence="4" key="1">
    <citation type="journal article" date="2023" name="Mol. Phylogenet. Evol.">
        <title>Genome-scale phylogeny and comparative genomics of the fungal order Sordariales.</title>
        <authorList>
            <person name="Hensen N."/>
            <person name="Bonometti L."/>
            <person name="Westerberg I."/>
            <person name="Brannstrom I.O."/>
            <person name="Guillou S."/>
            <person name="Cros-Aarteil S."/>
            <person name="Calhoun S."/>
            <person name="Haridas S."/>
            <person name="Kuo A."/>
            <person name="Mondo S."/>
            <person name="Pangilinan J."/>
            <person name="Riley R."/>
            <person name="LaButti K."/>
            <person name="Andreopoulos B."/>
            <person name="Lipzen A."/>
            <person name="Chen C."/>
            <person name="Yan M."/>
            <person name="Daum C."/>
            <person name="Ng V."/>
            <person name="Clum A."/>
            <person name="Steindorff A."/>
            <person name="Ohm R.A."/>
            <person name="Martin F."/>
            <person name="Silar P."/>
            <person name="Natvig D.O."/>
            <person name="Lalanne C."/>
            <person name="Gautier V."/>
            <person name="Ament-Velasquez S.L."/>
            <person name="Kruys A."/>
            <person name="Hutchinson M.I."/>
            <person name="Powell A.J."/>
            <person name="Barry K."/>
            <person name="Miller A.N."/>
            <person name="Grigoriev I.V."/>
            <person name="Debuchy R."/>
            <person name="Gladieux P."/>
            <person name="Hiltunen Thoren M."/>
            <person name="Johannesson H."/>
        </authorList>
    </citation>
    <scope>NUCLEOTIDE SEQUENCE</scope>
    <source>
        <strain evidence="4">CBS 958.72</strain>
    </source>
</reference>
<accession>A0AAE0K2V4</accession>
<dbReference type="Proteomes" id="UP001287356">
    <property type="component" value="Unassembled WGS sequence"/>
</dbReference>
<feature type="compositionally biased region" description="Polar residues" evidence="3">
    <location>
        <begin position="47"/>
        <end position="65"/>
    </location>
</feature>
<protein>
    <submittedName>
        <fullName evidence="4">Uncharacterized protein</fullName>
    </submittedName>
</protein>
<organism evidence="4 5">
    <name type="scientific">Lasiosphaeria ovina</name>
    <dbReference type="NCBI Taxonomy" id="92902"/>
    <lineage>
        <taxon>Eukaryota</taxon>
        <taxon>Fungi</taxon>
        <taxon>Dikarya</taxon>
        <taxon>Ascomycota</taxon>
        <taxon>Pezizomycotina</taxon>
        <taxon>Sordariomycetes</taxon>
        <taxon>Sordariomycetidae</taxon>
        <taxon>Sordariales</taxon>
        <taxon>Lasiosphaeriaceae</taxon>
        <taxon>Lasiosphaeria</taxon>
    </lineage>
</organism>
<comment type="caution">
    <text evidence="4">The sequence shown here is derived from an EMBL/GenBank/DDBJ whole genome shotgun (WGS) entry which is preliminary data.</text>
</comment>
<dbReference type="EMBL" id="JAULSN010000006">
    <property type="protein sequence ID" value="KAK3369021.1"/>
    <property type="molecule type" value="Genomic_DNA"/>
</dbReference>
<comment type="subcellular location">
    <subcellularLocation>
        <location evidence="1">Mitochondrion</location>
    </subcellularLocation>
</comment>
<evidence type="ECO:0000313" key="5">
    <source>
        <dbReference type="Proteomes" id="UP001287356"/>
    </source>
</evidence>
<feature type="region of interest" description="Disordered" evidence="3">
    <location>
        <begin position="39"/>
        <end position="82"/>
    </location>
</feature>
<evidence type="ECO:0000256" key="1">
    <source>
        <dbReference type="ARBA" id="ARBA00004173"/>
    </source>
</evidence>
<keyword evidence="2" id="KW-0496">Mitochondrion</keyword>
<keyword evidence="5" id="KW-1185">Reference proteome</keyword>
<dbReference type="PANTHER" id="PTHR28133">
    <property type="entry name" value="REQUIRED FOR RESPIRATORY GROWTH PROTEIN 7, MITOCHONDRIAL"/>
    <property type="match status" value="1"/>
</dbReference>
<dbReference type="AlphaFoldDB" id="A0AAE0K2V4"/>